<dbReference type="InParanoid" id="A0A0C3CD71"/>
<dbReference type="InterPro" id="IPR000719">
    <property type="entry name" value="Prot_kinase_dom"/>
</dbReference>
<dbReference type="InterPro" id="IPR001245">
    <property type="entry name" value="Ser-Thr/Tyr_kinase_cat_dom"/>
</dbReference>
<sequence>MCDVQRCCALSAIHHDTLHQWKAWNYISAISNHRVILDYLWDMFQMGLYSRRNEHSEDVIRKLLLLDTINLSAHITTVVVDSSRCREALARRGPEAQSLLNLLQARMDLPLDHPAKRRHVGALIQLSRASGLYPECMILKGIELIGGNAVAGGGYGDVWKGSLRGQQLAVKVLKIFLKDDLTKLLKEFSCEAVIWRQLCHPNVLPFYGVYHLADNSTRVCLVSPWMESGNVVDFLKQAPQTDCVHLTRDIAEGLHYLHALKPCIVHGDLKGVNILVTPAGRACLADFGLATARDSKPIIMSSMSSSRTTGTLRWQAPELLNPESDEGDGRNSMPSDVYAFACVCYEMFSGELPFHEIPRDYSVILAVMSGKRPRRPLHDMCRIRGLSNDLWDLIEICWADRPSDRPTASQIMERLYALPHGHVDQRPLDEFDLSLSSRILDSQPEHPFADLAGLTDATDEIRQCKR</sequence>
<keyword evidence="3" id="KW-1185">Reference proteome</keyword>
<reference evidence="3" key="2">
    <citation type="submission" date="2015-01" db="EMBL/GenBank/DDBJ databases">
        <title>Evolutionary Origins and Diversification of the Mycorrhizal Mutualists.</title>
        <authorList>
            <consortium name="DOE Joint Genome Institute"/>
            <consortium name="Mycorrhizal Genomics Consortium"/>
            <person name="Kohler A."/>
            <person name="Kuo A."/>
            <person name="Nagy L.G."/>
            <person name="Floudas D."/>
            <person name="Copeland A."/>
            <person name="Barry K.W."/>
            <person name="Cichocki N."/>
            <person name="Veneault-Fourrey C."/>
            <person name="LaButti K."/>
            <person name="Lindquist E.A."/>
            <person name="Lipzen A."/>
            <person name="Lundell T."/>
            <person name="Morin E."/>
            <person name="Murat C."/>
            <person name="Riley R."/>
            <person name="Ohm R."/>
            <person name="Sun H."/>
            <person name="Tunlid A."/>
            <person name="Henrissat B."/>
            <person name="Grigoriev I.V."/>
            <person name="Hibbett D.S."/>
            <person name="Martin F."/>
        </authorList>
    </citation>
    <scope>NUCLEOTIDE SEQUENCE [LARGE SCALE GENOMIC DNA]</scope>
    <source>
        <strain evidence="3">F 1598</strain>
    </source>
</reference>
<dbReference type="HOGENOM" id="CLU_000288_7_18_1"/>
<dbReference type="EMBL" id="KN832979">
    <property type="protein sequence ID" value="KIM87627.1"/>
    <property type="molecule type" value="Genomic_DNA"/>
</dbReference>
<dbReference type="InterPro" id="IPR011009">
    <property type="entry name" value="Kinase-like_dom_sf"/>
</dbReference>
<dbReference type="Proteomes" id="UP000054166">
    <property type="component" value="Unassembled WGS sequence"/>
</dbReference>
<dbReference type="STRING" id="765440.A0A0C3CD71"/>
<dbReference type="GO" id="GO:0004674">
    <property type="term" value="F:protein serine/threonine kinase activity"/>
    <property type="evidence" value="ECO:0007669"/>
    <property type="project" value="TreeGrafter"/>
</dbReference>
<name>A0A0C3CD71_PILCF</name>
<evidence type="ECO:0000259" key="1">
    <source>
        <dbReference type="PROSITE" id="PS50011"/>
    </source>
</evidence>
<dbReference type="PROSITE" id="PS00108">
    <property type="entry name" value="PROTEIN_KINASE_ST"/>
    <property type="match status" value="1"/>
</dbReference>
<organism evidence="2 3">
    <name type="scientific">Piloderma croceum (strain F 1598)</name>
    <dbReference type="NCBI Taxonomy" id="765440"/>
    <lineage>
        <taxon>Eukaryota</taxon>
        <taxon>Fungi</taxon>
        <taxon>Dikarya</taxon>
        <taxon>Basidiomycota</taxon>
        <taxon>Agaricomycotina</taxon>
        <taxon>Agaricomycetes</taxon>
        <taxon>Agaricomycetidae</taxon>
        <taxon>Atheliales</taxon>
        <taxon>Atheliaceae</taxon>
        <taxon>Piloderma</taxon>
    </lineage>
</organism>
<dbReference type="InterPro" id="IPR051681">
    <property type="entry name" value="Ser/Thr_Kinases-Pseudokinases"/>
</dbReference>
<dbReference type="Pfam" id="PF07714">
    <property type="entry name" value="PK_Tyr_Ser-Thr"/>
    <property type="match status" value="1"/>
</dbReference>
<dbReference type="Gene3D" id="1.10.510.10">
    <property type="entry name" value="Transferase(Phosphotransferase) domain 1"/>
    <property type="match status" value="1"/>
</dbReference>
<accession>A0A0C3CD71</accession>
<dbReference type="PANTHER" id="PTHR44329:SF214">
    <property type="entry name" value="PROTEIN KINASE DOMAIN-CONTAINING PROTEIN"/>
    <property type="match status" value="1"/>
</dbReference>
<evidence type="ECO:0000313" key="2">
    <source>
        <dbReference type="EMBL" id="KIM87627.1"/>
    </source>
</evidence>
<dbReference type="PANTHER" id="PTHR44329">
    <property type="entry name" value="SERINE/THREONINE-PROTEIN KINASE TNNI3K-RELATED"/>
    <property type="match status" value="1"/>
</dbReference>
<gene>
    <name evidence="2" type="ORF">PILCRDRAFT_286320</name>
</gene>
<dbReference type="OrthoDB" id="346907at2759"/>
<dbReference type="GO" id="GO:0005524">
    <property type="term" value="F:ATP binding"/>
    <property type="evidence" value="ECO:0007669"/>
    <property type="project" value="InterPro"/>
</dbReference>
<evidence type="ECO:0000313" key="3">
    <source>
        <dbReference type="Proteomes" id="UP000054166"/>
    </source>
</evidence>
<protein>
    <recommendedName>
        <fullName evidence="1">Protein kinase domain-containing protein</fullName>
    </recommendedName>
</protein>
<feature type="domain" description="Protein kinase" evidence="1">
    <location>
        <begin position="144"/>
        <end position="423"/>
    </location>
</feature>
<dbReference type="InterPro" id="IPR008271">
    <property type="entry name" value="Ser/Thr_kinase_AS"/>
</dbReference>
<dbReference type="PROSITE" id="PS50011">
    <property type="entry name" value="PROTEIN_KINASE_DOM"/>
    <property type="match status" value="1"/>
</dbReference>
<dbReference type="AlphaFoldDB" id="A0A0C3CD71"/>
<dbReference type="SUPFAM" id="SSF56112">
    <property type="entry name" value="Protein kinase-like (PK-like)"/>
    <property type="match status" value="1"/>
</dbReference>
<dbReference type="SMART" id="SM00220">
    <property type="entry name" value="S_TKc"/>
    <property type="match status" value="1"/>
</dbReference>
<reference evidence="2 3" key="1">
    <citation type="submission" date="2014-04" db="EMBL/GenBank/DDBJ databases">
        <authorList>
            <consortium name="DOE Joint Genome Institute"/>
            <person name="Kuo A."/>
            <person name="Tarkka M."/>
            <person name="Buscot F."/>
            <person name="Kohler A."/>
            <person name="Nagy L.G."/>
            <person name="Floudas D."/>
            <person name="Copeland A."/>
            <person name="Barry K.W."/>
            <person name="Cichocki N."/>
            <person name="Veneault-Fourrey C."/>
            <person name="LaButti K."/>
            <person name="Lindquist E.A."/>
            <person name="Lipzen A."/>
            <person name="Lundell T."/>
            <person name="Morin E."/>
            <person name="Murat C."/>
            <person name="Sun H."/>
            <person name="Tunlid A."/>
            <person name="Henrissat B."/>
            <person name="Grigoriev I.V."/>
            <person name="Hibbett D.S."/>
            <person name="Martin F."/>
            <person name="Nordberg H.P."/>
            <person name="Cantor M.N."/>
            <person name="Hua S.X."/>
        </authorList>
    </citation>
    <scope>NUCLEOTIDE SEQUENCE [LARGE SCALE GENOMIC DNA]</scope>
    <source>
        <strain evidence="2 3">F 1598</strain>
    </source>
</reference>
<proteinExistence type="predicted"/>